<reference evidence="1 2" key="1">
    <citation type="submission" date="2013-05" db="EMBL/GenBank/DDBJ databases">
        <title>The Genome Sequence of Actinomyces europaeus ACS-120-V-COL10B.</title>
        <authorList>
            <consortium name="The Broad Institute Genomics Platform"/>
            <person name="Earl A."/>
            <person name="Ward D."/>
            <person name="Feldgarden M."/>
            <person name="Gevers D."/>
            <person name="Saerens B."/>
            <person name="Vaneechoutte M."/>
            <person name="Walker B."/>
            <person name="Young S."/>
            <person name="Zeng Q."/>
            <person name="Gargeya S."/>
            <person name="Fitzgerald M."/>
            <person name="Haas B."/>
            <person name="Abouelleil A."/>
            <person name="Allen A.W."/>
            <person name="Alvarado L."/>
            <person name="Arachchi H.M."/>
            <person name="Berlin A.M."/>
            <person name="Chapman S.B."/>
            <person name="Gainer-Dewar J."/>
            <person name="Goldberg J."/>
            <person name="Griggs A."/>
            <person name="Gujja S."/>
            <person name="Hansen M."/>
            <person name="Howarth C."/>
            <person name="Imamovic A."/>
            <person name="Ireland A."/>
            <person name="Larimer J."/>
            <person name="McCowan C."/>
            <person name="Murphy C."/>
            <person name="Pearson M."/>
            <person name="Poon T.W."/>
            <person name="Priest M."/>
            <person name="Roberts A."/>
            <person name="Saif S."/>
            <person name="Shea T."/>
            <person name="Sisk P."/>
            <person name="Sykes S."/>
            <person name="Wortman J."/>
            <person name="Nusbaum C."/>
            <person name="Birren B."/>
        </authorList>
    </citation>
    <scope>NUCLEOTIDE SEQUENCE [LARGE SCALE GENOMIC DNA]</scope>
    <source>
        <strain evidence="1 2">ACS-120-V-Col10b</strain>
    </source>
</reference>
<evidence type="ECO:0000313" key="2">
    <source>
        <dbReference type="Proteomes" id="UP000014387"/>
    </source>
</evidence>
<accession>A0A9W5VW79</accession>
<dbReference type="AlphaFoldDB" id="A0A9W5VW79"/>
<gene>
    <name evidence="1" type="ORF">HMPREF9238_00366</name>
</gene>
<evidence type="ECO:0000313" key="1">
    <source>
        <dbReference type="EMBL" id="EPD30619.1"/>
    </source>
</evidence>
<dbReference type="Proteomes" id="UP000014387">
    <property type="component" value="Unassembled WGS sequence"/>
</dbReference>
<keyword evidence="2" id="KW-1185">Reference proteome</keyword>
<comment type="caution">
    <text evidence="1">The sequence shown here is derived from an EMBL/GenBank/DDBJ whole genome shotgun (WGS) entry which is preliminary data.</text>
</comment>
<protein>
    <submittedName>
        <fullName evidence="1">Uncharacterized protein</fullName>
    </submittedName>
</protein>
<organism evidence="1 2">
    <name type="scientific">Gleimia europaea ACS-120-V-Col10b</name>
    <dbReference type="NCBI Taxonomy" id="883069"/>
    <lineage>
        <taxon>Bacteria</taxon>
        <taxon>Bacillati</taxon>
        <taxon>Actinomycetota</taxon>
        <taxon>Actinomycetes</taxon>
        <taxon>Actinomycetales</taxon>
        <taxon>Actinomycetaceae</taxon>
        <taxon>Gleimia</taxon>
    </lineage>
</organism>
<proteinExistence type="predicted"/>
<name>A0A9W5VW79_9ACTO</name>
<dbReference type="EMBL" id="AGWN01000001">
    <property type="protein sequence ID" value="EPD30619.1"/>
    <property type="molecule type" value="Genomic_DNA"/>
</dbReference>
<sequence length="180" mass="20231">MRGYRTVKAMTPAMKFKLPKSLVNALHASFLTKTDAKRPAIELADGAWLLLANLGPVVVTDEGVAFIGHWHEIQHAVWEANSQMLIIRWVDPAREPWHCVTVEDDVRRFMSQLEEFVEYTYISTASRQTADGTWIRASIRRSSNGNLFSTLTAGGDLNNEGEKLAFELEKNLRESVGLEG</sequence>